<evidence type="ECO:0000313" key="2">
    <source>
        <dbReference type="Proteomes" id="UP000646776"/>
    </source>
</evidence>
<proteinExistence type="predicted"/>
<accession>A0A918HQA2</accession>
<keyword evidence="2" id="KW-1185">Reference proteome</keyword>
<organism evidence="1 2">
    <name type="scientific">Streptomyces phaeofaciens</name>
    <dbReference type="NCBI Taxonomy" id="68254"/>
    <lineage>
        <taxon>Bacteria</taxon>
        <taxon>Bacillati</taxon>
        <taxon>Actinomycetota</taxon>
        <taxon>Actinomycetes</taxon>
        <taxon>Kitasatosporales</taxon>
        <taxon>Streptomycetaceae</taxon>
        <taxon>Streptomyces</taxon>
    </lineage>
</organism>
<name>A0A918HQA2_9ACTN</name>
<protein>
    <submittedName>
        <fullName evidence="1">Uncharacterized protein</fullName>
    </submittedName>
</protein>
<comment type="caution">
    <text evidence="1">The sequence shown here is derived from an EMBL/GenBank/DDBJ whole genome shotgun (WGS) entry which is preliminary data.</text>
</comment>
<gene>
    <name evidence="1" type="ORF">GCM10010226_86560</name>
</gene>
<dbReference type="AlphaFoldDB" id="A0A918HQA2"/>
<dbReference type="EMBL" id="BMSA01000048">
    <property type="protein sequence ID" value="GGT95539.1"/>
    <property type="molecule type" value="Genomic_DNA"/>
</dbReference>
<evidence type="ECO:0000313" key="1">
    <source>
        <dbReference type="EMBL" id="GGT95539.1"/>
    </source>
</evidence>
<dbReference type="Proteomes" id="UP000646776">
    <property type="component" value="Unassembled WGS sequence"/>
</dbReference>
<reference evidence="1" key="2">
    <citation type="submission" date="2020-09" db="EMBL/GenBank/DDBJ databases">
        <authorList>
            <person name="Sun Q."/>
            <person name="Ohkuma M."/>
        </authorList>
    </citation>
    <scope>NUCLEOTIDE SEQUENCE</scope>
    <source>
        <strain evidence="1">JCM 4125</strain>
    </source>
</reference>
<sequence length="124" mass="14391">MNPEIRGQLETALRNASVWLEERDMRRQQLFADLDRAVTEHRTGKVRRLVLRVEATASEGRTEAEDLMVARATDYVASPDFATHQRIERGLWPQVACLRRHLSRLPQGPQRALRQSRRLPPVTR</sequence>
<reference evidence="1" key="1">
    <citation type="journal article" date="2014" name="Int. J. Syst. Evol. Microbiol.">
        <title>Complete genome sequence of Corynebacterium casei LMG S-19264T (=DSM 44701T), isolated from a smear-ripened cheese.</title>
        <authorList>
            <consortium name="US DOE Joint Genome Institute (JGI-PGF)"/>
            <person name="Walter F."/>
            <person name="Albersmeier A."/>
            <person name="Kalinowski J."/>
            <person name="Ruckert C."/>
        </authorList>
    </citation>
    <scope>NUCLEOTIDE SEQUENCE</scope>
    <source>
        <strain evidence="1">JCM 4125</strain>
    </source>
</reference>